<dbReference type="EMBL" id="APDF01000069">
    <property type="protein sequence ID" value="EMG93931.1"/>
    <property type="molecule type" value="Genomic_DNA"/>
</dbReference>
<evidence type="ECO:0000313" key="1">
    <source>
        <dbReference type="EMBL" id="EMG93931.1"/>
    </source>
</evidence>
<proteinExistence type="predicted"/>
<comment type="caution">
    <text evidence="1">The sequence shown here is derived from an EMBL/GenBank/DDBJ whole genome shotgun (WGS) entry which is preliminary data.</text>
</comment>
<sequence length="42" mass="5105">MVKKIVSCSLNYDRSEIFTQQILYNFNINLYDLNNLKRNQIH</sequence>
<accession>A0AAV3IDF0</accession>
<evidence type="ECO:0000313" key="2">
    <source>
        <dbReference type="Proteomes" id="UP000012012"/>
    </source>
</evidence>
<name>A0AAV3IDF0_HELPX</name>
<dbReference type="AlphaFoldDB" id="A0AAV3IDF0"/>
<dbReference type="Proteomes" id="UP000012012">
    <property type="component" value="Unassembled WGS sequence"/>
</dbReference>
<organism evidence="1 2">
    <name type="scientific">Helicobacter pylori GAM120Ai</name>
    <dbReference type="NCBI Taxonomy" id="1159029"/>
    <lineage>
        <taxon>Bacteria</taxon>
        <taxon>Pseudomonadati</taxon>
        <taxon>Campylobacterota</taxon>
        <taxon>Epsilonproteobacteria</taxon>
        <taxon>Campylobacterales</taxon>
        <taxon>Helicobacteraceae</taxon>
        <taxon>Helicobacter</taxon>
    </lineage>
</organism>
<reference evidence="1 2" key="1">
    <citation type="submission" date="2012-11" db="EMBL/GenBank/DDBJ databases">
        <authorList>
            <person name="Weinstock G."/>
            <person name="Sodergren E."/>
            <person name="Lobos E.A."/>
            <person name="Fulton L."/>
            <person name="Fulton R."/>
            <person name="Courtney L."/>
            <person name="Fronick C."/>
            <person name="O'Laughlin M."/>
            <person name="Godfrey J."/>
            <person name="Wilson R.M."/>
            <person name="Miner T."/>
            <person name="Farmer C."/>
            <person name="Delehaunty K."/>
            <person name="Cordes M."/>
            <person name="Minx P."/>
            <person name="Tomlinson C."/>
            <person name="Chen J."/>
            <person name="Wollam A."/>
            <person name="Pepin K.H."/>
            <person name="Bhonagiri V."/>
            <person name="Zhang X."/>
            <person name="Suruliraj S."/>
            <person name="Antonio M."/>
            <person name="Secka O."/>
            <person name="Thomas J."/>
            <person name="Warren W."/>
            <person name="Mitreva M."/>
            <person name="Mardis E.R."/>
            <person name="Wilson R.K."/>
        </authorList>
    </citation>
    <scope>NUCLEOTIDE SEQUENCE [LARGE SCALE GENOMIC DNA]</scope>
    <source>
        <strain evidence="1 2">GAM120Ai</strain>
    </source>
</reference>
<gene>
    <name evidence="1" type="ORF">HMPREF1401_01499</name>
</gene>
<protein>
    <submittedName>
        <fullName evidence="1">Uncharacterized protein</fullName>
    </submittedName>
</protein>